<dbReference type="Proteomes" id="UP000029719">
    <property type="component" value="Unassembled WGS sequence"/>
</dbReference>
<comment type="caution">
    <text evidence="1">The sequence shown here is derived from an EMBL/GenBank/DDBJ whole genome shotgun (WGS) entry which is preliminary data.</text>
</comment>
<gene>
    <name evidence="1" type="ORF">LT42_19490</name>
</gene>
<protein>
    <submittedName>
        <fullName evidence="1">Uncharacterized protein</fullName>
    </submittedName>
</protein>
<dbReference type="RefSeq" id="WP_037016329.1">
    <property type="nucleotide sequence ID" value="NZ_JRMB01000002.1"/>
</dbReference>
<organism evidence="1 2">
    <name type="scientific">Pseudomonas lutea</name>
    <dbReference type="NCBI Taxonomy" id="243924"/>
    <lineage>
        <taxon>Bacteria</taxon>
        <taxon>Pseudomonadati</taxon>
        <taxon>Pseudomonadota</taxon>
        <taxon>Gammaproteobacteria</taxon>
        <taxon>Pseudomonadales</taxon>
        <taxon>Pseudomonadaceae</taxon>
        <taxon>Pseudomonas</taxon>
    </lineage>
</organism>
<dbReference type="EMBL" id="JRMB01000002">
    <property type="protein sequence ID" value="KGF64063.1"/>
    <property type="molecule type" value="Genomic_DNA"/>
</dbReference>
<dbReference type="OrthoDB" id="7066909at2"/>
<accession>A0A9X0JIR7</accession>
<name>A0A9X0JIR7_9PSED</name>
<dbReference type="AlphaFoldDB" id="A0A9X0JIR7"/>
<sequence>MIFDAINSLYINNVMDHGVANLERITIYVREHCDLGEYCLFVGMPTIDGSVTPLKDNMLWFGNGFVNPGDWVFVYTASGITTVHPNGLPSAGSSIQPRLISLHWGKEHTVFQNRAMVPMLIRMSGLSVPAPPEPSYQGVTSQQHLLL</sequence>
<proteinExistence type="predicted"/>
<evidence type="ECO:0000313" key="1">
    <source>
        <dbReference type="EMBL" id="KGF64063.1"/>
    </source>
</evidence>
<reference evidence="1 2" key="1">
    <citation type="submission" date="2014-09" db="EMBL/GenBank/DDBJ databases">
        <title>Genome sequence of Pseudomonas lutea strain DSM 17257T.</title>
        <authorList>
            <person name="Kwak Y."/>
            <person name="Shin J.-H."/>
        </authorList>
    </citation>
    <scope>NUCLEOTIDE SEQUENCE [LARGE SCALE GENOMIC DNA]</scope>
    <source>
        <strain evidence="1 2">DSM 17257</strain>
    </source>
</reference>
<evidence type="ECO:0000313" key="2">
    <source>
        <dbReference type="Proteomes" id="UP000029719"/>
    </source>
</evidence>